<evidence type="ECO:0000256" key="6">
    <source>
        <dbReference type="PROSITE-ProRule" id="PRU00076"/>
    </source>
</evidence>
<feature type="disulfide bond" evidence="7">
    <location>
        <begin position="494"/>
        <end position="504"/>
    </location>
</feature>
<dbReference type="InterPro" id="IPR018097">
    <property type="entry name" value="EGF_Ca-bd_CS"/>
</dbReference>
<dbReference type="CDD" id="cd00054">
    <property type="entry name" value="EGF_CA"/>
    <property type="match status" value="1"/>
</dbReference>
<dbReference type="PRINTS" id="PR00258">
    <property type="entry name" value="SPERACTRCPTR"/>
</dbReference>
<dbReference type="Proteomes" id="UP000225706">
    <property type="component" value="Unassembled WGS sequence"/>
</dbReference>
<dbReference type="SUPFAM" id="SSF56487">
    <property type="entry name" value="SRCR-like"/>
    <property type="match status" value="1"/>
</dbReference>
<dbReference type="STRING" id="50429.A0A2B4RL55"/>
<dbReference type="InterPro" id="IPR049883">
    <property type="entry name" value="NOTCH1_EGF-like"/>
</dbReference>
<evidence type="ECO:0000256" key="8">
    <source>
        <dbReference type="SAM" id="SignalP"/>
    </source>
</evidence>
<dbReference type="EMBL" id="LSMT01000487">
    <property type="protein sequence ID" value="PFX17230.1"/>
    <property type="molecule type" value="Genomic_DNA"/>
</dbReference>
<evidence type="ECO:0000256" key="4">
    <source>
        <dbReference type="ARBA" id="ARBA00023157"/>
    </source>
</evidence>
<organism evidence="12 13">
    <name type="scientific">Stylophora pistillata</name>
    <name type="common">Smooth cauliflower coral</name>
    <dbReference type="NCBI Taxonomy" id="50429"/>
    <lineage>
        <taxon>Eukaryota</taxon>
        <taxon>Metazoa</taxon>
        <taxon>Cnidaria</taxon>
        <taxon>Anthozoa</taxon>
        <taxon>Hexacorallia</taxon>
        <taxon>Scleractinia</taxon>
        <taxon>Astrocoeniina</taxon>
        <taxon>Pocilloporidae</taxon>
        <taxon>Stylophora</taxon>
    </lineage>
</organism>
<dbReference type="SMART" id="SM00179">
    <property type="entry name" value="EGF_CA"/>
    <property type="match status" value="1"/>
</dbReference>
<feature type="domain" description="CUB" evidence="9">
    <location>
        <begin position="314"/>
        <end position="422"/>
    </location>
</feature>
<feature type="chain" id="PRO_5013083700" evidence="8">
    <location>
        <begin position="23"/>
        <end position="529"/>
    </location>
</feature>
<dbReference type="AlphaFoldDB" id="A0A2B4RL55"/>
<evidence type="ECO:0000313" key="13">
    <source>
        <dbReference type="Proteomes" id="UP000225706"/>
    </source>
</evidence>
<feature type="disulfide bond" evidence="7">
    <location>
        <begin position="450"/>
        <end position="514"/>
    </location>
</feature>
<gene>
    <name evidence="12" type="primary">Dmbt1</name>
    <name evidence="12" type="ORF">AWC38_SpisGene18446</name>
</gene>
<accession>A0A2B4RL55</accession>
<evidence type="ECO:0000256" key="7">
    <source>
        <dbReference type="PROSITE-ProRule" id="PRU00196"/>
    </source>
</evidence>
<evidence type="ECO:0000256" key="1">
    <source>
        <dbReference type="ARBA" id="ARBA00022536"/>
    </source>
</evidence>
<evidence type="ECO:0000256" key="2">
    <source>
        <dbReference type="ARBA" id="ARBA00022729"/>
    </source>
</evidence>
<dbReference type="InterPro" id="IPR000152">
    <property type="entry name" value="EGF-type_Asp/Asn_hydroxyl_site"/>
</dbReference>
<dbReference type="Gene3D" id="2.10.25.10">
    <property type="entry name" value="Laminin"/>
    <property type="match status" value="1"/>
</dbReference>
<keyword evidence="4 7" id="KW-1015">Disulfide bond</keyword>
<evidence type="ECO:0000259" key="11">
    <source>
        <dbReference type="PROSITE" id="PS50287"/>
    </source>
</evidence>
<dbReference type="SMART" id="SM00042">
    <property type="entry name" value="CUB"/>
    <property type="match status" value="3"/>
</dbReference>
<dbReference type="InterPro" id="IPR001190">
    <property type="entry name" value="SRCR"/>
</dbReference>
<evidence type="ECO:0000259" key="9">
    <source>
        <dbReference type="PROSITE" id="PS01180"/>
    </source>
</evidence>
<evidence type="ECO:0000259" key="10">
    <source>
        <dbReference type="PROSITE" id="PS50026"/>
    </source>
</evidence>
<evidence type="ECO:0000256" key="5">
    <source>
        <dbReference type="ARBA" id="ARBA00023180"/>
    </source>
</evidence>
<dbReference type="PROSITE" id="PS01180">
    <property type="entry name" value="CUB"/>
    <property type="match status" value="3"/>
</dbReference>
<dbReference type="Pfam" id="PF00431">
    <property type="entry name" value="CUB"/>
    <property type="match status" value="3"/>
</dbReference>
<dbReference type="PROSITE" id="PS50026">
    <property type="entry name" value="EGF_3"/>
    <property type="match status" value="1"/>
</dbReference>
<sequence>MSYFTKRGVLLLIYCCFLPVSSQDVDECQTGSYICHAFAQCVNVIGSYDCICKPGYEGDGEQSCSACRESSVIATSSCADVLAIGTSTTGMIYSNKSGNYLNSMNCYWMFSADEDIELKFIRFVTESCCDIVSVYNGPSSSSSLFGQYKGTVLPGLSSADQLYVTFTSDGSVTNSGFHAAYHIKGQPFVVASSSCTNLLTVESYTSGIIFSNMFERYNNSLSCKWIITSNTRLELAFIRFETESSYDKVKVYNGPHSSSTLIGQYGGSSLPGRITSSSSELYVTFTSDGSVTKSGFVANYHIYGEPYVTVSSSCANVVTFRSSSSGMIYSNRVGVHGRHMKCSWNITSNKNIELIFFRFEVESGYDYVYVYNGGSPSSPLIGKYHGNILPGVIRSTYNKLHVVFTSDLSVEKSGFAASYHVADSIRLTNGKTPLNGRVEVFSRGKWGTICDDDWDMRDADVACRQLGFPPAIQAFDRATHGQGSGQIWIDNLNCSGFEMRIDKCKHRGWGTHNCGHGEDASLECSPTIP</sequence>
<dbReference type="FunFam" id="2.10.25.10:FF:000038">
    <property type="entry name" value="Fibrillin 2"/>
    <property type="match status" value="1"/>
</dbReference>
<dbReference type="Gene3D" id="3.10.250.10">
    <property type="entry name" value="SRCR-like domain"/>
    <property type="match status" value="1"/>
</dbReference>
<dbReference type="InterPro" id="IPR035914">
    <property type="entry name" value="Sperma_CUB_dom_sf"/>
</dbReference>
<keyword evidence="2 8" id="KW-0732">Signal</keyword>
<dbReference type="GO" id="GO:0016020">
    <property type="term" value="C:membrane"/>
    <property type="evidence" value="ECO:0007669"/>
    <property type="project" value="InterPro"/>
</dbReference>
<proteinExistence type="predicted"/>
<dbReference type="SUPFAM" id="SSF57196">
    <property type="entry name" value="EGF/Laminin"/>
    <property type="match status" value="1"/>
</dbReference>
<dbReference type="InterPro" id="IPR001881">
    <property type="entry name" value="EGF-like_Ca-bd_dom"/>
</dbReference>
<comment type="caution">
    <text evidence="6">Lacks conserved residue(s) required for the propagation of feature annotation.</text>
</comment>
<comment type="caution">
    <text evidence="12">The sequence shown here is derived from an EMBL/GenBank/DDBJ whole genome shotgun (WGS) entry which is preliminary data.</text>
</comment>
<dbReference type="PANTHER" id="PTHR24251:SF37">
    <property type="entry name" value="CUB DOMAIN-CONTAINING PROTEIN"/>
    <property type="match status" value="1"/>
</dbReference>
<dbReference type="Pfam" id="PF07645">
    <property type="entry name" value="EGF_CA"/>
    <property type="match status" value="1"/>
</dbReference>
<keyword evidence="5" id="KW-0325">Glycoprotein</keyword>
<dbReference type="FunFam" id="3.10.250.10:FF:000006">
    <property type="entry name" value="neurotrypsin isoform X2"/>
    <property type="match status" value="1"/>
</dbReference>
<evidence type="ECO:0000313" key="12">
    <source>
        <dbReference type="EMBL" id="PFX17230.1"/>
    </source>
</evidence>
<dbReference type="SMART" id="SM00202">
    <property type="entry name" value="SR"/>
    <property type="match status" value="1"/>
</dbReference>
<feature type="domain" description="CUB" evidence="9">
    <location>
        <begin position="195"/>
        <end position="303"/>
    </location>
</feature>
<dbReference type="InterPro" id="IPR036772">
    <property type="entry name" value="SRCR-like_dom_sf"/>
</dbReference>
<dbReference type="InterPro" id="IPR000742">
    <property type="entry name" value="EGF"/>
</dbReference>
<dbReference type="InterPro" id="IPR000859">
    <property type="entry name" value="CUB_dom"/>
</dbReference>
<evidence type="ECO:0000256" key="3">
    <source>
        <dbReference type="ARBA" id="ARBA00022737"/>
    </source>
</evidence>
<dbReference type="SUPFAM" id="SSF49854">
    <property type="entry name" value="Spermadhesin, CUB domain"/>
    <property type="match status" value="3"/>
</dbReference>
<feature type="disulfide bond" evidence="7">
    <location>
        <begin position="463"/>
        <end position="524"/>
    </location>
</feature>
<dbReference type="SMART" id="SM00181">
    <property type="entry name" value="EGF"/>
    <property type="match status" value="1"/>
</dbReference>
<protein>
    <submittedName>
        <fullName evidence="12">Deleted in malignant brain tumors 1 protein</fullName>
    </submittedName>
</protein>
<dbReference type="PANTHER" id="PTHR24251">
    <property type="entry name" value="OVOCHYMASE-RELATED"/>
    <property type="match status" value="1"/>
</dbReference>
<keyword evidence="1 6" id="KW-0245">EGF-like domain</keyword>
<feature type="domain" description="SRCR" evidence="11">
    <location>
        <begin position="425"/>
        <end position="525"/>
    </location>
</feature>
<dbReference type="CDD" id="cd00041">
    <property type="entry name" value="CUB"/>
    <property type="match status" value="3"/>
</dbReference>
<dbReference type="GO" id="GO:0005509">
    <property type="term" value="F:calcium ion binding"/>
    <property type="evidence" value="ECO:0007669"/>
    <property type="project" value="InterPro"/>
</dbReference>
<dbReference type="Pfam" id="PF00530">
    <property type="entry name" value="SRCR"/>
    <property type="match status" value="1"/>
</dbReference>
<feature type="domain" description="EGF-like" evidence="10">
    <location>
        <begin position="24"/>
        <end position="65"/>
    </location>
</feature>
<dbReference type="PROSITE" id="PS01186">
    <property type="entry name" value="EGF_2"/>
    <property type="match status" value="1"/>
</dbReference>
<dbReference type="OrthoDB" id="431034at2759"/>
<reference evidence="13" key="1">
    <citation type="journal article" date="2017" name="bioRxiv">
        <title>Comparative analysis of the genomes of Stylophora pistillata and Acropora digitifera provides evidence for extensive differences between species of corals.</title>
        <authorList>
            <person name="Voolstra C.R."/>
            <person name="Li Y."/>
            <person name="Liew Y.J."/>
            <person name="Baumgarten S."/>
            <person name="Zoccola D."/>
            <person name="Flot J.-F."/>
            <person name="Tambutte S."/>
            <person name="Allemand D."/>
            <person name="Aranda M."/>
        </authorList>
    </citation>
    <scope>NUCLEOTIDE SEQUENCE [LARGE SCALE GENOMIC DNA]</scope>
</reference>
<dbReference type="PROSITE" id="PS01187">
    <property type="entry name" value="EGF_CA"/>
    <property type="match status" value="1"/>
</dbReference>
<keyword evidence="3" id="KW-0677">Repeat</keyword>
<dbReference type="PROSITE" id="PS50287">
    <property type="entry name" value="SRCR_2"/>
    <property type="match status" value="1"/>
</dbReference>
<keyword evidence="13" id="KW-1185">Reference proteome</keyword>
<dbReference type="Gene3D" id="2.60.120.290">
    <property type="entry name" value="Spermadhesin, CUB domain"/>
    <property type="match status" value="3"/>
</dbReference>
<dbReference type="PROSITE" id="PS00420">
    <property type="entry name" value="SRCR_1"/>
    <property type="match status" value="1"/>
</dbReference>
<dbReference type="PROSITE" id="PS00010">
    <property type="entry name" value="ASX_HYDROXYL"/>
    <property type="match status" value="1"/>
</dbReference>
<name>A0A2B4RL55_STYPI</name>
<feature type="signal peptide" evidence="8">
    <location>
        <begin position="1"/>
        <end position="22"/>
    </location>
</feature>
<feature type="domain" description="CUB" evidence="9">
    <location>
        <begin position="78"/>
        <end position="184"/>
    </location>
</feature>